<comment type="subcellular location">
    <subcellularLocation>
        <location evidence="1">Cell envelope</location>
    </subcellularLocation>
</comment>
<dbReference type="STRING" id="743718.Isova_1967"/>
<keyword evidence="4 6" id="KW-0732">Signal</keyword>
<feature type="region of interest" description="Disordered" evidence="5">
    <location>
        <begin position="25"/>
        <end position="48"/>
    </location>
</feature>
<dbReference type="PROSITE" id="PS50983">
    <property type="entry name" value="FE_B12_PBP"/>
    <property type="match status" value="1"/>
</dbReference>
<reference evidence="8 9" key="1">
    <citation type="submission" date="2011-05" db="EMBL/GenBank/DDBJ databases">
        <title>Complete sequence of Isoptericola variabilis 225.</title>
        <authorList>
            <consortium name="US DOE Joint Genome Institute"/>
            <person name="Lucas S."/>
            <person name="Han J."/>
            <person name="Lapidus A."/>
            <person name="Cheng J.-F."/>
            <person name="Goodwin L."/>
            <person name="Pitluck S."/>
            <person name="Peters L."/>
            <person name="Mikhailova N."/>
            <person name="Zeytun A."/>
            <person name="Han C."/>
            <person name="Tapia R."/>
            <person name="Land M."/>
            <person name="Hauser L."/>
            <person name="Kyrpides N."/>
            <person name="Ivanova N."/>
            <person name="Pagani I."/>
            <person name="Siebers A."/>
            <person name="Allgaier M."/>
            <person name="Thelen M."/>
            <person name="Hugenholtz P."/>
            <person name="Gladden J."/>
            <person name="Woyke T."/>
        </authorList>
    </citation>
    <scope>NUCLEOTIDE SEQUENCE [LARGE SCALE GENOMIC DNA]</scope>
    <source>
        <strain evidence="9">225</strain>
    </source>
</reference>
<dbReference type="AlphaFoldDB" id="F6FXH6"/>
<evidence type="ECO:0000256" key="2">
    <source>
        <dbReference type="ARBA" id="ARBA00008814"/>
    </source>
</evidence>
<gene>
    <name evidence="8" type="ordered locus">Isova_1967</name>
</gene>
<feature type="signal peptide" evidence="6">
    <location>
        <begin position="1"/>
        <end position="27"/>
    </location>
</feature>
<protein>
    <submittedName>
        <fullName evidence="8">ABC-type transporter, periplasmic subunit</fullName>
    </submittedName>
</protein>
<evidence type="ECO:0000313" key="9">
    <source>
        <dbReference type="Proteomes" id="UP000009236"/>
    </source>
</evidence>
<organism evidence="9">
    <name type="scientific">Isoptericola variabilis (strain 225)</name>
    <dbReference type="NCBI Taxonomy" id="743718"/>
    <lineage>
        <taxon>Bacteria</taxon>
        <taxon>Bacillati</taxon>
        <taxon>Actinomycetota</taxon>
        <taxon>Actinomycetes</taxon>
        <taxon>Micrococcales</taxon>
        <taxon>Promicromonosporaceae</taxon>
        <taxon>Isoptericola</taxon>
    </lineage>
</organism>
<dbReference type="GO" id="GO:0030288">
    <property type="term" value="C:outer membrane-bounded periplasmic space"/>
    <property type="evidence" value="ECO:0007669"/>
    <property type="project" value="TreeGrafter"/>
</dbReference>
<evidence type="ECO:0000256" key="1">
    <source>
        <dbReference type="ARBA" id="ARBA00004196"/>
    </source>
</evidence>
<name>F6FXH6_ISOV2</name>
<dbReference type="InterPro" id="IPR051313">
    <property type="entry name" value="Bact_iron-sidero_bind"/>
</dbReference>
<feature type="chain" id="PRO_5003334327" evidence="6">
    <location>
        <begin position="28"/>
        <end position="352"/>
    </location>
</feature>
<evidence type="ECO:0000313" key="8">
    <source>
        <dbReference type="EMBL" id="AEG44704.1"/>
    </source>
</evidence>
<keyword evidence="9" id="KW-1185">Reference proteome</keyword>
<dbReference type="InterPro" id="IPR002491">
    <property type="entry name" value="ABC_transptr_periplasmic_BD"/>
</dbReference>
<comment type="similarity">
    <text evidence="2">Belongs to the bacterial solute-binding protein 8 family.</text>
</comment>
<evidence type="ECO:0000256" key="3">
    <source>
        <dbReference type="ARBA" id="ARBA00022448"/>
    </source>
</evidence>
<dbReference type="Pfam" id="PF01497">
    <property type="entry name" value="Peripla_BP_2"/>
    <property type="match status" value="1"/>
</dbReference>
<dbReference type="HOGENOM" id="CLU_038034_1_1_11"/>
<accession>F6FXH6</accession>
<dbReference type="SUPFAM" id="SSF53807">
    <property type="entry name" value="Helical backbone' metal receptor"/>
    <property type="match status" value="1"/>
</dbReference>
<dbReference type="RefSeq" id="WP_013839095.1">
    <property type="nucleotide sequence ID" value="NC_015588.1"/>
</dbReference>
<sequence>MRLRRSLTTVVGLAAATALTLAGCASSSEPGSADASPEETSGAAGGATDEFPITIEHAFGETVVEAEPERVATWGWGSTEAAVAAGVYPVAVAEQVWTVGEDALLPWVEEAYDEAGVEHPVILSDPEGGATVPYEEFVEVAPDLIVAPYSGLTQEQYDLLSEIAPVVAYPEAPWQTEWDDIITITADSLGRSAAGEQVVADIEQYLADEAAAHPEFEGVTFAAIVDSPSEGLVYVYDSVDPRAGFLEGLGLEIAPAVSELSPGDGSFFYTLSYEELDKLESDVIVSYTYTEEQAAELPTKPELQALPAVADGKVVQQVGQVPVSAVSPPTALSVTWPDGMPALVDSLAEVLG</sequence>
<dbReference type="Proteomes" id="UP000009236">
    <property type="component" value="Chromosome"/>
</dbReference>
<dbReference type="eggNOG" id="COG0614">
    <property type="taxonomic scope" value="Bacteria"/>
</dbReference>
<keyword evidence="3" id="KW-0813">Transport</keyword>
<evidence type="ECO:0000256" key="4">
    <source>
        <dbReference type="ARBA" id="ARBA00022729"/>
    </source>
</evidence>
<dbReference type="EMBL" id="CP002810">
    <property type="protein sequence ID" value="AEG44704.1"/>
    <property type="molecule type" value="Genomic_DNA"/>
</dbReference>
<evidence type="ECO:0000256" key="5">
    <source>
        <dbReference type="SAM" id="MobiDB-lite"/>
    </source>
</evidence>
<dbReference type="KEGG" id="iva:Isova_1967"/>
<dbReference type="PROSITE" id="PS51257">
    <property type="entry name" value="PROKAR_LIPOPROTEIN"/>
    <property type="match status" value="1"/>
</dbReference>
<proteinExistence type="inferred from homology"/>
<evidence type="ECO:0000259" key="7">
    <source>
        <dbReference type="PROSITE" id="PS50983"/>
    </source>
</evidence>
<dbReference type="GO" id="GO:1901678">
    <property type="term" value="P:iron coordination entity transport"/>
    <property type="evidence" value="ECO:0007669"/>
    <property type="project" value="UniProtKB-ARBA"/>
</dbReference>
<dbReference type="Gene3D" id="3.40.50.1980">
    <property type="entry name" value="Nitrogenase molybdenum iron protein domain"/>
    <property type="match status" value="2"/>
</dbReference>
<dbReference type="PANTHER" id="PTHR30532">
    <property type="entry name" value="IRON III DICITRATE-BINDING PERIPLASMIC PROTEIN"/>
    <property type="match status" value="1"/>
</dbReference>
<dbReference type="PANTHER" id="PTHR30532:SF24">
    <property type="entry name" value="FERRIC ENTEROBACTIN-BINDING PERIPLASMIC PROTEIN FEPB"/>
    <property type="match status" value="1"/>
</dbReference>
<feature type="domain" description="Fe/B12 periplasmic-binding" evidence="7">
    <location>
        <begin position="70"/>
        <end position="352"/>
    </location>
</feature>
<evidence type="ECO:0000256" key="6">
    <source>
        <dbReference type="SAM" id="SignalP"/>
    </source>
</evidence>